<feature type="transmembrane region" description="Helical" evidence="1">
    <location>
        <begin position="58"/>
        <end position="80"/>
    </location>
</feature>
<accession>A0A0V0IGE7</accession>
<reference evidence="2" key="1">
    <citation type="submission" date="2015-12" db="EMBL/GenBank/DDBJ databases">
        <title>Gene expression during late stages of embryo sac development: a critical building block for successful pollen-pistil interactions.</title>
        <authorList>
            <person name="Liu Y."/>
            <person name="Joly V."/>
            <person name="Sabar M."/>
            <person name="Matton D.P."/>
        </authorList>
    </citation>
    <scope>NUCLEOTIDE SEQUENCE</scope>
</reference>
<organism evidence="2">
    <name type="scientific">Solanum chacoense</name>
    <name type="common">Chaco potato</name>
    <dbReference type="NCBI Taxonomy" id="4108"/>
    <lineage>
        <taxon>Eukaryota</taxon>
        <taxon>Viridiplantae</taxon>
        <taxon>Streptophyta</taxon>
        <taxon>Embryophyta</taxon>
        <taxon>Tracheophyta</taxon>
        <taxon>Spermatophyta</taxon>
        <taxon>Magnoliopsida</taxon>
        <taxon>eudicotyledons</taxon>
        <taxon>Gunneridae</taxon>
        <taxon>Pentapetalae</taxon>
        <taxon>asterids</taxon>
        <taxon>lamiids</taxon>
        <taxon>Solanales</taxon>
        <taxon>Solanaceae</taxon>
        <taxon>Solanoideae</taxon>
        <taxon>Solaneae</taxon>
        <taxon>Solanum</taxon>
    </lineage>
</organism>
<feature type="transmembrane region" description="Helical" evidence="1">
    <location>
        <begin position="31"/>
        <end position="52"/>
    </location>
</feature>
<evidence type="ECO:0000313" key="2">
    <source>
        <dbReference type="EMBL" id="JAP31539.1"/>
    </source>
</evidence>
<dbReference type="EMBL" id="GEDG01006950">
    <property type="protein sequence ID" value="JAP31539.1"/>
    <property type="molecule type" value="Transcribed_RNA"/>
</dbReference>
<protein>
    <submittedName>
        <fullName evidence="2">Putative ovule protein</fullName>
    </submittedName>
</protein>
<proteinExistence type="predicted"/>
<keyword evidence="1" id="KW-0812">Transmembrane</keyword>
<dbReference type="AlphaFoldDB" id="A0A0V0IGE7"/>
<evidence type="ECO:0000256" key="1">
    <source>
        <dbReference type="SAM" id="Phobius"/>
    </source>
</evidence>
<keyword evidence="1" id="KW-0472">Membrane</keyword>
<sequence>MPSFNEATCTPSKLMVQIVTLVFHQHSTSQCVFFLSLNVSLCFYVITIKIVISSSLLTSVFCFYDFLYINILVYSFTFTCTKGTGLFQRITAAFPLPLIPLY</sequence>
<keyword evidence="1" id="KW-1133">Transmembrane helix</keyword>
<name>A0A0V0IGE7_SOLCH</name>